<evidence type="ECO:0000256" key="15">
    <source>
        <dbReference type="ARBA" id="ARBA00046008"/>
    </source>
</evidence>
<comment type="cofactor">
    <cofactor evidence="1">
        <name>Fe(2+)</name>
        <dbReference type="ChEBI" id="CHEBI:29033"/>
    </cofactor>
</comment>
<proteinExistence type="inferred from homology"/>
<comment type="cofactor">
    <cofactor evidence="2">
        <name>L-ascorbate</name>
        <dbReference type="ChEBI" id="CHEBI:38290"/>
    </cofactor>
</comment>
<dbReference type="EC" id="1.14.11.8" evidence="5"/>
<dbReference type="SUPFAM" id="SSF51197">
    <property type="entry name" value="Clavaminate synthase-like"/>
    <property type="match status" value="1"/>
</dbReference>
<evidence type="ECO:0000256" key="12">
    <source>
        <dbReference type="ARBA" id="ARBA00030363"/>
    </source>
</evidence>
<evidence type="ECO:0000256" key="6">
    <source>
        <dbReference type="ARBA" id="ARBA00016835"/>
    </source>
</evidence>
<dbReference type="EnsemblMetazoa" id="XM_038194158.1">
    <property type="protein sequence ID" value="XP_038050086.1"/>
    <property type="gene ID" value="LOC119723483"/>
</dbReference>
<dbReference type="Pfam" id="PF06155">
    <property type="entry name" value="GBBH-like_N"/>
    <property type="match status" value="1"/>
</dbReference>
<keyword evidence="20" id="KW-1185">Reference proteome</keyword>
<dbReference type="InterPro" id="IPR042098">
    <property type="entry name" value="TauD-like_sf"/>
</dbReference>
<dbReference type="GO" id="GO:0045329">
    <property type="term" value="P:carnitine biosynthetic process"/>
    <property type="evidence" value="ECO:0007669"/>
    <property type="project" value="UniProtKB-KW"/>
</dbReference>
<keyword evidence="9" id="KW-0223">Dioxygenase</keyword>
<evidence type="ECO:0000256" key="7">
    <source>
        <dbReference type="ARBA" id="ARBA00022723"/>
    </source>
</evidence>
<evidence type="ECO:0000256" key="11">
    <source>
        <dbReference type="ARBA" id="ARBA00023004"/>
    </source>
</evidence>
<dbReference type="FunFam" id="3.30.2020.30:FF:000002">
    <property type="entry name" value="Putative gamma-butyrobetaine dioxygenase"/>
    <property type="match status" value="1"/>
</dbReference>
<comment type="pathway">
    <text evidence="3">Amine and polyamine biosynthesis; carnitine biosynthesis.</text>
</comment>
<evidence type="ECO:0000256" key="4">
    <source>
        <dbReference type="ARBA" id="ARBA00008654"/>
    </source>
</evidence>
<dbReference type="CTD" id="55217"/>
<evidence type="ECO:0000256" key="8">
    <source>
        <dbReference type="ARBA" id="ARBA00022873"/>
    </source>
</evidence>
<evidence type="ECO:0000259" key="17">
    <source>
        <dbReference type="Pfam" id="PF02668"/>
    </source>
</evidence>
<dbReference type="OMA" id="EKVCIQP"/>
<dbReference type="PANTHER" id="PTHR10696">
    <property type="entry name" value="GAMMA-BUTYROBETAINE HYDROXYLASE-RELATED"/>
    <property type="match status" value="1"/>
</dbReference>
<feature type="domain" description="Gamma-butyrobetaine hydroxylase-like N-terminal" evidence="18">
    <location>
        <begin position="74"/>
        <end position="152"/>
    </location>
</feature>
<evidence type="ECO:0000313" key="19">
    <source>
        <dbReference type="EnsemblMetazoa" id="XP_038050086.1"/>
    </source>
</evidence>
<evidence type="ECO:0000256" key="14">
    <source>
        <dbReference type="ARBA" id="ARBA00032283"/>
    </source>
</evidence>
<dbReference type="GO" id="GO:0005739">
    <property type="term" value="C:mitochondrion"/>
    <property type="evidence" value="ECO:0007669"/>
    <property type="project" value="TreeGrafter"/>
</dbReference>
<evidence type="ECO:0000256" key="13">
    <source>
        <dbReference type="ARBA" id="ARBA00031778"/>
    </source>
</evidence>
<keyword evidence="11" id="KW-0408">Iron</keyword>
<dbReference type="PANTHER" id="PTHR10696:SF51">
    <property type="entry name" value="TRIMETHYLLYSINE DIOXYGENASE, MITOCHONDRIAL"/>
    <property type="match status" value="1"/>
</dbReference>
<dbReference type="Gene3D" id="3.60.130.10">
    <property type="entry name" value="Clavaminate synthase-like"/>
    <property type="match status" value="1"/>
</dbReference>
<dbReference type="InterPro" id="IPR003819">
    <property type="entry name" value="TauD/TfdA-like"/>
</dbReference>
<dbReference type="FunFam" id="3.60.130.10:FF:000001">
    <property type="entry name" value="Trimethyllysine dioxygenase, mitochondrial"/>
    <property type="match status" value="1"/>
</dbReference>
<dbReference type="NCBIfam" id="TIGR02410">
    <property type="entry name" value="carnitine_TMLD"/>
    <property type="match status" value="1"/>
</dbReference>
<name>A0A913ZGA8_PATMI</name>
<accession>A0A913ZGA8</accession>
<evidence type="ECO:0000259" key="18">
    <source>
        <dbReference type="Pfam" id="PF06155"/>
    </source>
</evidence>
<evidence type="ECO:0000256" key="9">
    <source>
        <dbReference type="ARBA" id="ARBA00022964"/>
    </source>
</evidence>
<evidence type="ECO:0000313" key="20">
    <source>
        <dbReference type="Proteomes" id="UP000887568"/>
    </source>
</evidence>
<evidence type="ECO:0000256" key="5">
    <source>
        <dbReference type="ARBA" id="ARBA00012267"/>
    </source>
</evidence>
<sequence length="440" mass="50000">MKTTLRHSCSNISTSRKTCSQSRGELSELNGKFHFSSGSSACYINQFKHTARSVLALWFKLQKKMSESLAVATEQERSVTVKSGDNSWELSYVWLRDHCRCEKCFDHSNFQRLLDTVGIPLDIRPTQLTCGTDGLDLTWPDSHMTTYPWKWLEEFGPSGAKQQSHNAALQRILWDGATIKSVLPPDIAFQEFMETETGLKEAVERFYKLGLVFINGAQPNTEDVEKVASRFSRLQETFYGRACVVTFTQEIADSGYSKGSLSLHTDNTYFHEPNGALLFSCFKHDGEGGENPLVDGFYAAAKLKREHPDYYDALSTIPLVMQYVDQERDIKTHATMIKNDPITGAMQMIRYNVLDRGVLSHFTLRDMDRFYAANKAFATILQDPSSEFVVKLVPGRLMLIDNWRLLHGRSAFTGNRVMTSAYLQRDEMHSKIRTMLGVKI</sequence>
<evidence type="ECO:0000256" key="16">
    <source>
        <dbReference type="ARBA" id="ARBA00049334"/>
    </source>
</evidence>
<dbReference type="InterPro" id="IPR038492">
    <property type="entry name" value="GBBH-like_N_sf"/>
</dbReference>
<dbReference type="GO" id="GO:0050353">
    <property type="term" value="F:trimethyllysine dioxygenase activity"/>
    <property type="evidence" value="ECO:0007669"/>
    <property type="project" value="UniProtKB-EC"/>
</dbReference>
<dbReference type="AlphaFoldDB" id="A0A913ZGA8"/>
<keyword evidence="10" id="KW-0560">Oxidoreductase</keyword>
<dbReference type="OrthoDB" id="408743at2759"/>
<evidence type="ECO:0000256" key="1">
    <source>
        <dbReference type="ARBA" id="ARBA00001954"/>
    </source>
</evidence>
<comment type="similarity">
    <text evidence="4">Belongs to the gamma-BBH/TMLD family.</text>
</comment>
<dbReference type="GeneID" id="119723483"/>
<evidence type="ECO:0000256" key="3">
    <source>
        <dbReference type="ARBA" id="ARBA00005022"/>
    </source>
</evidence>
<dbReference type="GO" id="GO:0005506">
    <property type="term" value="F:iron ion binding"/>
    <property type="evidence" value="ECO:0007669"/>
    <property type="project" value="InterPro"/>
</dbReference>
<feature type="domain" description="TauD/TfdA-like" evidence="17">
    <location>
        <begin position="186"/>
        <end position="422"/>
    </location>
</feature>
<evidence type="ECO:0000256" key="10">
    <source>
        <dbReference type="ARBA" id="ARBA00023002"/>
    </source>
</evidence>
<protein>
    <recommendedName>
        <fullName evidence="6">Trimethyllysine dioxygenase, mitochondrial</fullName>
        <ecNumber evidence="5">1.14.11.8</ecNumber>
    </recommendedName>
    <alternativeName>
        <fullName evidence="13">Epsilon-trimethyllysine 2-oxoglutarate dioxygenase</fullName>
    </alternativeName>
    <alternativeName>
        <fullName evidence="12">TML hydroxylase</fullName>
    </alternativeName>
    <alternativeName>
        <fullName evidence="14">TML-alpha-ketoglutarate dioxygenase</fullName>
    </alternativeName>
</protein>
<evidence type="ECO:0000256" key="2">
    <source>
        <dbReference type="ARBA" id="ARBA00001961"/>
    </source>
</evidence>
<keyword evidence="8" id="KW-0124">Carnitine biosynthesis</keyword>
<dbReference type="Pfam" id="PF02668">
    <property type="entry name" value="TauD"/>
    <property type="match status" value="1"/>
</dbReference>
<dbReference type="InterPro" id="IPR050411">
    <property type="entry name" value="AlphaKG_dependent_hydroxylases"/>
</dbReference>
<dbReference type="RefSeq" id="XP_038050086.1">
    <property type="nucleotide sequence ID" value="XM_038194158.1"/>
</dbReference>
<keyword evidence="7" id="KW-0479">Metal-binding</keyword>
<organism evidence="19 20">
    <name type="scientific">Patiria miniata</name>
    <name type="common">Bat star</name>
    <name type="synonym">Asterina miniata</name>
    <dbReference type="NCBI Taxonomy" id="46514"/>
    <lineage>
        <taxon>Eukaryota</taxon>
        <taxon>Metazoa</taxon>
        <taxon>Echinodermata</taxon>
        <taxon>Eleutherozoa</taxon>
        <taxon>Asterozoa</taxon>
        <taxon>Asteroidea</taxon>
        <taxon>Valvatacea</taxon>
        <taxon>Valvatida</taxon>
        <taxon>Asterinidae</taxon>
        <taxon>Patiria</taxon>
    </lineage>
</organism>
<dbReference type="Proteomes" id="UP000887568">
    <property type="component" value="Unplaced"/>
</dbReference>
<dbReference type="InterPro" id="IPR012776">
    <property type="entry name" value="Trimethyllysine_dOase"/>
</dbReference>
<reference evidence="19" key="1">
    <citation type="submission" date="2022-11" db="UniProtKB">
        <authorList>
            <consortium name="EnsemblMetazoa"/>
        </authorList>
    </citation>
    <scope>IDENTIFICATION</scope>
</reference>
<comment type="function">
    <text evidence="15">Converts trimethyllysine (TML) into hydroxytrimethyllysine (HTML).</text>
</comment>
<dbReference type="InterPro" id="IPR010376">
    <property type="entry name" value="GBBH-like_N"/>
</dbReference>
<comment type="catalytic activity">
    <reaction evidence="16">
        <text>N(6),N(6),N(6)-trimethyl-L-lysine + 2-oxoglutarate + O2 = (3S)-3-hydroxy-N(6),N(6),N(6)-trimethyl-L-lysine + succinate + CO2</text>
        <dbReference type="Rhea" id="RHEA:14181"/>
        <dbReference type="ChEBI" id="CHEBI:15379"/>
        <dbReference type="ChEBI" id="CHEBI:16526"/>
        <dbReference type="ChEBI" id="CHEBI:16810"/>
        <dbReference type="ChEBI" id="CHEBI:30031"/>
        <dbReference type="ChEBI" id="CHEBI:58100"/>
        <dbReference type="ChEBI" id="CHEBI:141499"/>
        <dbReference type="EC" id="1.14.11.8"/>
    </reaction>
</comment>
<dbReference type="Gene3D" id="3.30.2020.30">
    <property type="match status" value="1"/>
</dbReference>